<evidence type="ECO:0000256" key="2">
    <source>
        <dbReference type="SAM" id="SignalP"/>
    </source>
</evidence>
<gene>
    <name evidence="3" type="ORF">JIN78_09650</name>
</gene>
<proteinExistence type="predicted"/>
<feature type="chain" id="PRO_5037979393" description="DUF5666 domain-containing protein" evidence="2">
    <location>
        <begin position="23"/>
        <end position="178"/>
    </location>
</feature>
<evidence type="ECO:0000313" key="4">
    <source>
        <dbReference type="Proteomes" id="UP000604083"/>
    </source>
</evidence>
<keyword evidence="2" id="KW-0732">Signal</keyword>
<comment type="caution">
    <text evidence="3">The sequence shown here is derived from an EMBL/GenBank/DDBJ whole genome shotgun (WGS) entry which is preliminary data.</text>
</comment>
<protein>
    <recommendedName>
        <fullName evidence="5">DUF5666 domain-containing protein</fullName>
    </recommendedName>
</protein>
<dbReference type="RefSeq" id="WP_200391757.1">
    <property type="nucleotide sequence ID" value="NZ_JAENIO010000021.1"/>
</dbReference>
<dbReference type="EMBL" id="JAENIO010000021">
    <property type="protein sequence ID" value="MBK1834322.1"/>
    <property type="molecule type" value="Genomic_DNA"/>
</dbReference>
<reference evidence="3" key="1">
    <citation type="submission" date="2021-01" db="EMBL/GenBank/DDBJ databases">
        <title>Modified the classification status of verrucomicrobia.</title>
        <authorList>
            <person name="Feng X."/>
        </authorList>
    </citation>
    <scope>NUCLEOTIDE SEQUENCE</scope>
    <source>
        <strain evidence="3">KCTC 12986</strain>
    </source>
</reference>
<name>A0A934RM59_9BACT</name>
<evidence type="ECO:0008006" key="5">
    <source>
        <dbReference type="Google" id="ProtNLM"/>
    </source>
</evidence>
<evidence type="ECO:0000256" key="1">
    <source>
        <dbReference type="SAM" id="MobiDB-lite"/>
    </source>
</evidence>
<feature type="compositionally biased region" description="Basic and acidic residues" evidence="1">
    <location>
        <begin position="23"/>
        <end position="42"/>
    </location>
</feature>
<dbReference type="AlphaFoldDB" id="A0A934RM59"/>
<evidence type="ECO:0000313" key="3">
    <source>
        <dbReference type="EMBL" id="MBK1834322.1"/>
    </source>
</evidence>
<feature type="signal peptide" evidence="2">
    <location>
        <begin position="1"/>
        <end position="22"/>
    </location>
</feature>
<keyword evidence="4" id="KW-1185">Reference proteome</keyword>
<feature type="region of interest" description="Disordered" evidence="1">
    <location>
        <begin position="23"/>
        <end position="50"/>
    </location>
</feature>
<dbReference type="Proteomes" id="UP000604083">
    <property type="component" value="Unassembled WGS sequence"/>
</dbReference>
<accession>A0A934RM59</accession>
<organism evidence="3 4">
    <name type="scientific">Roseibacillus ishigakijimensis</name>
    <dbReference type="NCBI Taxonomy" id="454146"/>
    <lineage>
        <taxon>Bacteria</taxon>
        <taxon>Pseudomonadati</taxon>
        <taxon>Verrucomicrobiota</taxon>
        <taxon>Verrucomicrobiia</taxon>
        <taxon>Verrucomicrobiales</taxon>
        <taxon>Verrucomicrobiaceae</taxon>
        <taxon>Roseibacillus</taxon>
    </lineage>
</organism>
<sequence length="178" mass="19516">MKKTTTILVASLALSFTPFASAEEGHEHGDHEGHEHAEHDHSGLTPPNGGRILTEVEPHAEFFLTEDRKVRITFLKDDGTVVAPGDQAITVITGTRSNPTRLTFEKDGKSFLSKDSVPEGDNLPVIAQIKMQANAKTTLIRFNLNLADCPTCDYLEYACSCDHGEHGHDHGDHEGHDH</sequence>